<evidence type="ECO:0000313" key="9">
    <source>
        <dbReference type="EMBL" id="ORW52239.1"/>
    </source>
</evidence>
<name>A0A1X2AMA3_9MYCO</name>
<dbReference type="InterPro" id="IPR008691">
    <property type="entry name" value="LpqH"/>
</dbReference>
<dbReference type="AlphaFoldDB" id="A0A1X2AMA3"/>
<feature type="compositionally biased region" description="Low complexity" evidence="6">
    <location>
        <begin position="27"/>
        <end position="45"/>
    </location>
</feature>
<keyword evidence="3" id="KW-0472">Membrane</keyword>
<dbReference type="PROSITE" id="PS51257">
    <property type="entry name" value="PROKAR_LIPOPROTEIN"/>
    <property type="match status" value="1"/>
</dbReference>
<dbReference type="Proteomes" id="UP000193285">
    <property type="component" value="Unassembled WGS sequence"/>
</dbReference>
<evidence type="ECO:0000256" key="1">
    <source>
        <dbReference type="ARBA" id="ARBA00022475"/>
    </source>
</evidence>
<dbReference type="OrthoDB" id="4376250at2"/>
<dbReference type="EMBL" id="LQPN01000014">
    <property type="protein sequence ID" value="ORW52239.1"/>
    <property type="molecule type" value="Genomic_DNA"/>
</dbReference>
<organism evidence="9 10">
    <name type="scientific">Mycobacterium paraense</name>
    <dbReference type="NCBI Taxonomy" id="767916"/>
    <lineage>
        <taxon>Bacteria</taxon>
        <taxon>Bacillati</taxon>
        <taxon>Actinomycetota</taxon>
        <taxon>Actinomycetes</taxon>
        <taxon>Mycobacteriales</taxon>
        <taxon>Mycobacteriaceae</taxon>
        <taxon>Mycobacterium</taxon>
        <taxon>Mycobacterium simiae complex</taxon>
    </lineage>
</organism>
<evidence type="ECO:0000256" key="5">
    <source>
        <dbReference type="ARBA" id="ARBA00023288"/>
    </source>
</evidence>
<evidence type="ECO:0008006" key="12">
    <source>
        <dbReference type="Google" id="ProtNLM"/>
    </source>
</evidence>
<evidence type="ECO:0000313" key="10">
    <source>
        <dbReference type="Proteomes" id="UP000193285"/>
    </source>
</evidence>
<feature type="signal peptide" evidence="7">
    <location>
        <begin position="1"/>
        <end position="24"/>
    </location>
</feature>
<feature type="chain" id="PRO_5012823683" description="Lipoprotein LpqH" evidence="7">
    <location>
        <begin position="25"/>
        <end position="153"/>
    </location>
</feature>
<comment type="caution">
    <text evidence="9">The sequence shown here is derived from an EMBL/GenBank/DDBJ whole genome shotgun (WGS) entry which is preliminary data.</text>
</comment>
<evidence type="ECO:0000256" key="6">
    <source>
        <dbReference type="SAM" id="MobiDB-lite"/>
    </source>
</evidence>
<evidence type="ECO:0000256" key="2">
    <source>
        <dbReference type="ARBA" id="ARBA00022729"/>
    </source>
</evidence>
<evidence type="ECO:0000313" key="11">
    <source>
        <dbReference type="Proteomes" id="UP000193801"/>
    </source>
</evidence>
<keyword evidence="1" id="KW-1003">Cell membrane</keyword>
<protein>
    <recommendedName>
        <fullName evidence="12">Lipoprotein LpqH</fullName>
    </recommendedName>
</protein>
<evidence type="ECO:0000256" key="4">
    <source>
        <dbReference type="ARBA" id="ARBA00023139"/>
    </source>
</evidence>
<reference evidence="10 11" key="1">
    <citation type="journal article" date="2015" name="Emerg. Microbes Infect.">
        <title>Characterization of 17 strains belonging to the Mycobacterium simiae complex and description of Mycobacterium paraense sp. nov.</title>
        <authorList>
            <person name="Fusco da Costa A.R."/>
            <person name="Fedrizzi T."/>
            <person name="Lopes M.L."/>
            <person name="Pecorari M."/>
            <person name="Oliveira da Costa W.L."/>
            <person name="Giacobazzi E."/>
            <person name="da Costa Bahia J.R."/>
            <person name="De Sanctis V."/>
            <person name="Batista Lima K.V."/>
            <person name="Bertorelli R."/>
            <person name="Grottola A."/>
            <person name="Fabio A."/>
            <person name="Mariottini A."/>
            <person name="Ferretti P."/>
            <person name="Di Leva F."/>
            <person name="Fregni Serpini G."/>
            <person name="Tagliazucchi S."/>
            <person name="Rumpianesi F."/>
            <person name="Jousson O."/>
            <person name="Segata N."/>
            <person name="Tortoli E."/>
        </authorList>
    </citation>
    <scope>NUCLEOTIDE SEQUENCE [LARGE SCALE GENOMIC DNA]</scope>
    <source>
        <strain evidence="8 11">FI-07156</strain>
        <strain evidence="9 10">IEC33</strain>
    </source>
</reference>
<gene>
    <name evidence="9" type="ORF">AWB90_03265</name>
    <name evidence="8" type="ORF">AWB91_06960</name>
</gene>
<evidence type="ECO:0000313" key="8">
    <source>
        <dbReference type="EMBL" id="ORW33883.1"/>
    </source>
</evidence>
<sequence>MKRGWLIAFATAAIATGLGGCAKADNPSSATPSAATSSGSPAAAGPVRVTIGGRPQNVGGPVVCGTNNGKFSIAVGDMATGIIVGLEPDGSVVHGAGLGTVDGVVMSFTEGVPGESATATKTGNTYKITGTASGTDNAGAQVHKPFEVNVTCP</sequence>
<dbReference type="GO" id="GO:0016020">
    <property type="term" value="C:membrane"/>
    <property type="evidence" value="ECO:0007669"/>
    <property type="project" value="InterPro"/>
</dbReference>
<keyword evidence="11" id="KW-1185">Reference proteome</keyword>
<feature type="region of interest" description="Disordered" evidence="6">
    <location>
        <begin position="25"/>
        <end position="45"/>
    </location>
</feature>
<dbReference type="EMBL" id="LQPK01000002">
    <property type="protein sequence ID" value="ORW33883.1"/>
    <property type="molecule type" value="Genomic_DNA"/>
</dbReference>
<evidence type="ECO:0000256" key="3">
    <source>
        <dbReference type="ARBA" id="ARBA00023136"/>
    </source>
</evidence>
<keyword evidence="2 7" id="KW-0732">Signal</keyword>
<keyword evidence="4" id="KW-0564">Palmitate</keyword>
<accession>A0A1X2AMA3</accession>
<proteinExistence type="predicted"/>
<dbReference type="Pfam" id="PF05481">
    <property type="entry name" value="Myco_19_kDa"/>
    <property type="match status" value="1"/>
</dbReference>
<dbReference type="RefSeq" id="WP_085096438.1">
    <property type="nucleotide sequence ID" value="NZ_LQPK01000002.1"/>
</dbReference>
<reference evidence="9" key="3">
    <citation type="submission" date="2016-01" db="EMBL/GenBank/DDBJ databases">
        <authorList>
            <person name="Oliw E.H."/>
        </authorList>
    </citation>
    <scope>NUCLEOTIDE SEQUENCE</scope>
    <source>
        <strain evidence="9">IEC33</strain>
    </source>
</reference>
<evidence type="ECO:0000256" key="7">
    <source>
        <dbReference type="SAM" id="SignalP"/>
    </source>
</evidence>
<dbReference type="STRING" id="767916.AWB91_06960"/>
<reference evidence="8" key="2">
    <citation type="submission" date="2016-01" db="EMBL/GenBank/DDBJ databases">
        <authorList>
            <person name="Ana R.F.D.C."/>
            <person name="Tarcisio F."/>
            <person name="Maria L.L."/>
            <person name="Monica P."/>
            <person name="Wana L.O.D.C."/>
            <person name="Elisabetta G."/>
            <person name="Jeann R.D.C.B."/>
            <person name="Veronica D.S."/>
            <person name="Karla V.B.L."/>
            <person name="Roberto B."/>
            <person name="Antonella G."/>
            <person name="Anna F."/>
            <person name="Alessandro M."/>
            <person name="Pamela F."/>
            <person name="Francesca D.L."/>
            <person name="Giulia F.S."/>
            <person name="Sara T."/>
            <person name="Fabio R."/>
            <person name="Olivier J."/>
            <person name="Nicola S."/>
            <person name="Enrico T."/>
        </authorList>
    </citation>
    <scope>NUCLEOTIDE SEQUENCE</scope>
    <source>
        <strain evidence="8">FI-07156</strain>
    </source>
</reference>
<keyword evidence="5" id="KW-0449">Lipoprotein</keyword>
<dbReference type="Proteomes" id="UP000193801">
    <property type="component" value="Unassembled WGS sequence"/>
</dbReference>